<evidence type="ECO:0000256" key="6">
    <source>
        <dbReference type="ARBA" id="ARBA00023136"/>
    </source>
</evidence>
<dbReference type="Gene3D" id="1.10.3720.10">
    <property type="entry name" value="MetI-like"/>
    <property type="match status" value="1"/>
</dbReference>
<reference evidence="10" key="1">
    <citation type="journal article" date="2019" name="Int. J. Syst. Evol. Microbiol.">
        <title>The Global Catalogue of Microorganisms (GCM) 10K type strain sequencing project: providing services to taxonomists for standard genome sequencing and annotation.</title>
        <authorList>
            <consortium name="The Broad Institute Genomics Platform"/>
            <consortium name="The Broad Institute Genome Sequencing Center for Infectious Disease"/>
            <person name="Wu L."/>
            <person name="Ma J."/>
        </authorList>
    </citation>
    <scope>NUCLEOTIDE SEQUENCE [LARGE SCALE GENOMIC DNA]</scope>
    <source>
        <strain evidence="10">KCTC 42964</strain>
    </source>
</reference>
<dbReference type="InterPro" id="IPR000515">
    <property type="entry name" value="MetI-like"/>
</dbReference>
<dbReference type="InterPro" id="IPR035906">
    <property type="entry name" value="MetI-like_sf"/>
</dbReference>
<feature type="domain" description="ABC transmembrane type-1" evidence="8">
    <location>
        <begin position="96"/>
        <end position="325"/>
    </location>
</feature>
<dbReference type="SUPFAM" id="SSF161098">
    <property type="entry name" value="MetI-like"/>
    <property type="match status" value="1"/>
</dbReference>
<feature type="transmembrane region" description="Helical" evidence="7">
    <location>
        <begin position="146"/>
        <end position="166"/>
    </location>
</feature>
<keyword evidence="2 7" id="KW-0813">Transport</keyword>
<dbReference type="PROSITE" id="PS50928">
    <property type="entry name" value="ABC_TM1"/>
    <property type="match status" value="1"/>
</dbReference>
<comment type="similarity">
    <text evidence="7">Belongs to the binding-protein-dependent transport system permease family.</text>
</comment>
<feature type="transmembrane region" description="Helical" evidence="7">
    <location>
        <begin position="102"/>
        <end position="123"/>
    </location>
</feature>
<keyword evidence="3" id="KW-1003">Cell membrane</keyword>
<keyword evidence="10" id="KW-1185">Reference proteome</keyword>
<evidence type="ECO:0000256" key="3">
    <source>
        <dbReference type="ARBA" id="ARBA00022475"/>
    </source>
</evidence>
<evidence type="ECO:0000313" key="10">
    <source>
        <dbReference type="Proteomes" id="UP001595528"/>
    </source>
</evidence>
<dbReference type="Pfam" id="PF19300">
    <property type="entry name" value="BPD_transp_1_N"/>
    <property type="match status" value="1"/>
</dbReference>
<comment type="subcellular location">
    <subcellularLocation>
        <location evidence="1 7">Cell membrane</location>
        <topology evidence="1 7">Multi-pass membrane protein</topology>
    </subcellularLocation>
</comment>
<protein>
    <submittedName>
        <fullName evidence="9">ABC transporter permease</fullName>
    </submittedName>
</protein>
<accession>A0ABV7KY11</accession>
<dbReference type="PANTHER" id="PTHR43163">
    <property type="entry name" value="DIPEPTIDE TRANSPORT SYSTEM PERMEASE PROTEIN DPPB-RELATED"/>
    <property type="match status" value="1"/>
</dbReference>
<evidence type="ECO:0000259" key="8">
    <source>
        <dbReference type="PROSITE" id="PS50928"/>
    </source>
</evidence>
<dbReference type="Proteomes" id="UP001595528">
    <property type="component" value="Unassembled WGS sequence"/>
</dbReference>
<proteinExistence type="inferred from homology"/>
<name>A0ABV7KY11_9PROT</name>
<feature type="transmembrane region" description="Helical" evidence="7">
    <location>
        <begin position="302"/>
        <end position="328"/>
    </location>
</feature>
<evidence type="ECO:0000256" key="7">
    <source>
        <dbReference type="RuleBase" id="RU363032"/>
    </source>
</evidence>
<dbReference type="Pfam" id="PF00528">
    <property type="entry name" value="BPD_transp_1"/>
    <property type="match status" value="1"/>
</dbReference>
<evidence type="ECO:0000256" key="5">
    <source>
        <dbReference type="ARBA" id="ARBA00022989"/>
    </source>
</evidence>
<dbReference type="PANTHER" id="PTHR43163:SF6">
    <property type="entry name" value="DIPEPTIDE TRANSPORT SYSTEM PERMEASE PROTEIN DPPB-RELATED"/>
    <property type="match status" value="1"/>
</dbReference>
<organism evidence="9 10">
    <name type="scientific">Marinibaculum pumilum</name>
    <dbReference type="NCBI Taxonomy" id="1766165"/>
    <lineage>
        <taxon>Bacteria</taxon>
        <taxon>Pseudomonadati</taxon>
        <taxon>Pseudomonadota</taxon>
        <taxon>Alphaproteobacteria</taxon>
        <taxon>Rhodospirillales</taxon>
        <taxon>Rhodospirillaceae</taxon>
        <taxon>Marinibaculum</taxon>
    </lineage>
</organism>
<keyword evidence="5 7" id="KW-1133">Transmembrane helix</keyword>
<dbReference type="InterPro" id="IPR045621">
    <property type="entry name" value="BPD_transp_1_N"/>
</dbReference>
<dbReference type="CDD" id="cd06261">
    <property type="entry name" value="TM_PBP2"/>
    <property type="match status" value="1"/>
</dbReference>
<dbReference type="RefSeq" id="WP_379899024.1">
    <property type="nucleotide sequence ID" value="NZ_JBHRTR010000018.1"/>
</dbReference>
<keyword evidence="4 7" id="KW-0812">Transmembrane</keyword>
<evidence type="ECO:0000256" key="1">
    <source>
        <dbReference type="ARBA" id="ARBA00004651"/>
    </source>
</evidence>
<evidence type="ECO:0000256" key="4">
    <source>
        <dbReference type="ARBA" id="ARBA00022692"/>
    </source>
</evidence>
<evidence type="ECO:0000313" key="9">
    <source>
        <dbReference type="EMBL" id="MFC3226877.1"/>
    </source>
</evidence>
<evidence type="ECO:0000256" key="2">
    <source>
        <dbReference type="ARBA" id="ARBA00022448"/>
    </source>
</evidence>
<feature type="transmembrane region" description="Helical" evidence="7">
    <location>
        <begin position="198"/>
        <end position="221"/>
    </location>
</feature>
<keyword evidence="6 7" id="KW-0472">Membrane</keyword>
<feature type="transmembrane region" description="Helical" evidence="7">
    <location>
        <begin position="12"/>
        <end position="31"/>
    </location>
</feature>
<comment type="caution">
    <text evidence="9">The sequence shown here is derived from an EMBL/GenBank/DDBJ whole genome shotgun (WGS) entry which is preliminary data.</text>
</comment>
<dbReference type="EMBL" id="JBHRTR010000018">
    <property type="protein sequence ID" value="MFC3226877.1"/>
    <property type="molecule type" value="Genomic_DNA"/>
</dbReference>
<sequence length="334" mass="35831">MPAAFVLKRLALAVPTLIGVAVIVFVLLRVVPGDPIAMMIPPGASEADIANLRRLYGLDAPIWQQFIRWAGEILQGEFGTSISMRRDVVELILGRLPATLELAVAAIVLAVALGVALALVGTWGQDGPAEVLVDGFTGLTLAIPDFLWGLIFILLLGVAVPLLPISGRIDPRLGFEFATGFYLVESLVRGEWRIFGDIVAHLVLPAVALALPLVAAVARLLKSSLQGVLQEDYVAMAKARGMGRWRIILHQALQNAAIPTVTLGGVQFTFLIGGTVLIERIFSYPGIGNMAIGAVIQRDLPLIQGLVLTFAVIFIVVNLLVDMSYAALNPRLRR</sequence>
<feature type="transmembrane region" description="Helical" evidence="7">
    <location>
        <begin position="256"/>
        <end position="282"/>
    </location>
</feature>
<gene>
    <name evidence="9" type="ORF">ACFOGJ_06535</name>
</gene>